<protein>
    <submittedName>
        <fullName evidence="5">Aldolase</fullName>
    </submittedName>
</protein>
<dbReference type="Pfam" id="PF03328">
    <property type="entry name" value="HpcH_HpaI"/>
    <property type="match status" value="1"/>
</dbReference>
<organism evidence="5 6">
    <name type="scientific">Subtercola lobariae</name>
    <dbReference type="NCBI Taxonomy" id="1588641"/>
    <lineage>
        <taxon>Bacteria</taxon>
        <taxon>Bacillati</taxon>
        <taxon>Actinomycetota</taxon>
        <taxon>Actinomycetes</taxon>
        <taxon>Micrococcales</taxon>
        <taxon>Microbacteriaceae</taxon>
        <taxon>Subtercola</taxon>
    </lineage>
</organism>
<evidence type="ECO:0000313" key="5">
    <source>
        <dbReference type="EMBL" id="GGF10305.1"/>
    </source>
</evidence>
<dbReference type="GO" id="GO:0005737">
    <property type="term" value="C:cytoplasm"/>
    <property type="evidence" value="ECO:0007669"/>
    <property type="project" value="TreeGrafter"/>
</dbReference>
<feature type="domain" description="HpcH/HpaI aldolase/citrate lyase" evidence="4">
    <location>
        <begin position="35"/>
        <end position="243"/>
    </location>
</feature>
<comment type="similarity">
    <text evidence="1">Belongs to the HpcH/HpaI aldolase family.</text>
</comment>
<proteinExistence type="inferred from homology"/>
<comment type="caution">
    <text evidence="5">The sequence shown here is derived from an EMBL/GenBank/DDBJ whole genome shotgun (WGS) entry which is preliminary data.</text>
</comment>
<dbReference type="RefSeq" id="WP_188671820.1">
    <property type="nucleotide sequence ID" value="NZ_BMGP01000001.1"/>
</dbReference>
<keyword evidence="3" id="KW-0456">Lyase</keyword>
<sequence>MAIYPNTTLRKILGGELTLGFGVTALRASVAVPLAHAAGYDWLVIDAEHGSISLDDIGLISLAALPLGITPIVRINFSALDEASRALDNGAQGIIIPSVESKEQAEAIVSSLRYPPLGRRNWGGTAPQFGYRPPPLAEAVRQTEAETLVIAMIESSEGVRNVHDIASVEGIDALFVGAADLSLNLGVPGGFGAPALVAAIDSVIAACDQAHKVFGFGGIYDRTWAATYRERGARLVAAGADHGFVLAGATERASFLRSLSTP</sequence>
<name>A0A917AYM8_9MICO</name>
<evidence type="ECO:0000256" key="1">
    <source>
        <dbReference type="ARBA" id="ARBA00005568"/>
    </source>
</evidence>
<dbReference type="Proteomes" id="UP000598775">
    <property type="component" value="Unassembled WGS sequence"/>
</dbReference>
<dbReference type="GO" id="GO:0046872">
    <property type="term" value="F:metal ion binding"/>
    <property type="evidence" value="ECO:0007669"/>
    <property type="project" value="UniProtKB-KW"/>
</dbReference>
<dbReference type="InterPro" id="IPR015813">
    <property type="entry name" value="Pyrv/PenolPyrv_kinase-like_dom"/>
</dbReference>
<dbReference type="EMBL" id="BMGP01000001">
    <property type="protein sequence ID" value="GGF10305.1"/>
    <property type="molecule type" value="Genomic_DNA"/>
</dbReference>
<keyword evidence="6" id="KW-1185">Reference proteome</keyword>
<dbReference type="Gene3D" id="3.20.20.60">
    <property type="entry name" value="Phosphoenolpyruvate-binding domains"/>
    <property type="match status" value="1"/>
</dbReference>
<reference evidence="5 6" key="1">
    <citation type="journal article" date="2014" name="Int. J. Syst. Evol. Microbiol.">
        <title>Complete genome sequence of Corynebacterium casei LMG S-19264T (=DSM 44701T), isolated from a smear-ripened cheese.</title>
        <authorList>
            <consortium name="US DOE Joint Genome Institute (JGI-PGF)"/>
            <person name="Walter F."/>
            <person name="Albersmeier A."/>
            <person name="Kalinowski J."/>
            <person name="Ruckert C."/>
        </authorList>
    </citation>
    <scope>NUCLEOTIDE SEQUENCE [LARGE SCALE GENOMIC DNA]</scope>
    <source>
        <strain evidence="5 6">CGMCC 1.12976</strain>
    </source>
</reference>
<dbReference type="SUPFAM" id="SSF51621">
    <property type="entry name" value="Phosphoenolpyruvate/pyruvate domain"/>
    <property type="match status" value="1"/>
</dbReference>
<dbReference type="InterPro" id="IPR050251">
    <property type="entry name" value="HpcH-HpaI_aldolase"/>
</dbReference>
<dbReference type="InterPro" id="IPR005000">
    <property type="entry name" value="Aldolase/citrate-lyase_domain"/>
</dbReference>
<evidence type="ECO:0000256" key="2">
    <source>
        <dbReference type="ARBA" id="ARBA00022723"/>
    </source>
</evidence>
<evidence type="ECO:0000313" key="6">
    <source>
        <dbReference type="Proteomes" id="UP000598775"/>
    </source>
</evidence>
<evidence type="ECO:0000259" key="4">
    <source>
        <dbReference type="Pfam" id="PF03328"/>
    </source>
</evidence>
<keyword evidence="2" id="KW-0479">Metal-binding</keyword>
<dbReference type="InterPro" id="IPR040442">
    <property type="entry name" value="Pyrv_kinase-like_dom_sf"/>
</dbReference>
<dbReference type="GO" id="GO:0016832">
    <property type="term" value="F:aldehyde-lyase activity"/>
    <property type="evidence" value="ECO:0007669"/>
    <property type="project" value="TreeGrafter"/>
</dbReference>
<dbReference type="PANTHER" id="PTHR30502:SF0">
    <property type="entry name" value="PHOSPHOENOLPYRUVATE CARBOXYLASE FAMILY PROTEIN"/>
    <property type="match status" value="1"/>
</dbReference>
<dbReference type="AlphaFoldDB" id="A0A917AYM8"/>
<evidence type="ECO:0000256" key="3">
    <source>
        <dbReference type="ARBA" id="ARBA00023239"/>
    </source>
</evidence>
<accession>A0A917AYM8</accession>
<gene>
    <name evidence="5" type="ORF">GCM10011399_00180</name>
</gene>
<dbReference type="PANTHER" id="PTHR30502">
    <property type="entry name" value="2-KETO-3-DEOXY-L-RHAMNONATE ALDOLASE"/>
    <property type="match status" value="1"/>
</dbReference>